<feature type="compositionally biased region" description="Basic residues" evidence="1">
    <location>
        <begin position="299"/>
        <end position="308"/>
    </location>
</feature>
<dbReference type="AlphaFoldDB" id="A0A5B6Z9U7"/>
<evidence type="ECO:0000313" key="2">
    <source>
        <dbReference type="EMBL" id="MPA40196.1"/>
    </source>
</evidence>
<dbReference type="PANTHER" id="PTHR47358">
    <property type="entry name" value="E3 UBIQUITIN-PROTEIN LIGASE HOS1"/>
    <property type="match status" value="1"/>
</dbReference>
<proteinExistence type="predicted"/>
<dbReference type="InterPro" id="IPR044718">
    <property type="entry name" value="HOS1"/>
</dbReference>
<gene>
    <name evidence="2" type="ORF">Din_009637</name>
</gene>
<feature type="compositionally biased region" description="Basic and acidic residues" evidence="1">
    <location>
        <begin position="176"/>
        <end position="187"/>
    </location>
</feature>
<evidence type="ECO:0000256" key="1">
    <source>
        <dbReference type="SAM" id="MobiDB-lite"/>
    </source>
</evidence>
<feature type="region of interest" description="Disordered" evidence="1">
    <location>
        <begin position="247"/>
        <end position="308"/>
    </location>
</feature>
<name>A0A5B6Z9U7_DAVIN</name>
<dbReference type="PANTHER" id="PTHR47358:SF2">
    <property type="entry name" value="E3 UBIQUITIN-PROTEIN LIGASE HOS1"/>
    <property type="match status" value="1"/>
</dbReference>
<dbReference type="GO" id="GO:0016567">
    <property type="term" value="P:protein ubiquitination"/>
    <property type="evidence" value="ECO:0007669"/>
    <property type="project" value="InterPro"/>
</dbReference>
<dbReference type="EMBL" id="GHES01009637">
    <property type="protein sequence ID" value="MPA40196.1"/>
    <property type="molecule type" value="Transcribed_RNA"/>
</dbReference>
<sequence length="308" mass="33809">MRSASHWRAGLVDKSTELLPEVQQQQVKTGKLSEIVVSPALEVDISAKSDLPKVKEPNSASLLVPSSIDSSLILRMDKPIPSLKPLVHETPSKLGGFANNYHFELGNYGSPSISHGSSFTGVERGLKPPNGISKNFKFVDTTTPGIHRVSSMTATALKEFNRISSRLPQHGSFLDHQSDKVSSEKEQNGSIFRFQNTRPSSFRVPAEPSGSLGLFKDSAQDLYLNMSAKRVPSDGPWKVVPSDDVMDISLSQGEKDSPDEDVNANGRSRWRSDDTSEDEGQQSPDRFTGIASDTAPMRGIRRSRFARR</sequence>
<dbReference type="GO" id="GO:0004842">
    <property type="term" value="F:ubiquitin-protein transferase activity"/>
    <property type="evidence" value="ECO:0007669"/>
    <property type="project" value="InterPro"/>
</dbReference>
<accession>A0A5B6Z9U7</accession>
<feature type="compositionally biased region" description="Polar residues" evidence="1">
    <location>
        <begin position="188"/>
        <end position="200"/>
    </location>
</feature>
<feature type="region of interest" description="Disordered" evidence="1">
    <location>
        <begin position="169"/>
        <end position="211"/>
    </location>
</feature>
<reference evidence="2" key="1">
    <citation type="submission" date="2019-08" db="EMBL/GenBank/DDBJ databases">
        <title>Reference gene set and small RNA set construction with multiple tissues from Davidia involucrata Baill.</title>
        <authorList>
            <person name="Yang H."/>
            <person name="Zhou C."/>
            <person name="Li G."/>
            <person name="Wang J."/>
            <person name="Gao P."/>
            <person name="Wang M."/>
            <person name="Wang R."/>
            <person name="Zhao Y."/>
        </authorList>
    </citation>
    <scope>NUCLEOTIDE SEQUENCE</scope>
    <source>
        <tissue evidence="2">Mixed with DoveR01_LX</tissue>
    </source>
</reference>
<organism evidence="2">
    <name type="scientific">Davidia involucrata</name>
    <name type="common">Dove tree</name>
    <dbReference type="NCBI Taxonomy" id="16924"/>
    <lineage>
        <taxon>Eukaryota</taxon>
        <taxon>Viridiplantae</taxon>
        <taxon>Streptophyta</taxon>
        <taxon>Embryophyta</taxon>
        <taxon>Tracheophyta</taxon>
        <taxon>Spermatophyta</taxon>
        <taxon>Magnoliopsida</taxon>
        <taxon>eudicotyledons</taxon>
        <taxon>Gunneridae</taxon>
        <taxon>Pentapetalae</taxon>
        <taxon>asterids</taxon>
        <taxon>Cornales</taxon>
        <taxon>Nyssaceae</taxon>
        <taxon>Davidia</taxon>
    </lineage>
</organism>
<protein>
    <submittedName>
        <fullName evidence="2">Uncharacterized protein</fullName>
    </submittedName>
</protein>